<dbReference type="RefSeq" id="WP_108639492.1">
    <property type="nucleotide sequence ID" value="NZ_QCYG01000001.1"/>
</dbReference>
<evidence type="ECO:0000313" key="4">
    <source>
        <dbReference type="Proteomes" id="UP000244817"/>
    </source>
</evidence>
<comment type="similarity">
    <text evidence="1">Belongs to the glycosyltransferase 20 family.</text>
</comment>
<dbReference type="GO" id="GO:0005992">
    <property type="term" value="P:trehalose biosynthetic process"/>
    <property type="evidence" value="ECO:0007669"/>
    <property type="project" value="InterPro"/>
</dbReference>
<dbReference type="CDD" id="cd03788">
    <property type="entry name" value="GT20_TPS"/>
    <property type="match status" value="1"/>
</dbReference>
<evidence type="ECO:0000256" key="1">
    <source>
        <dbReference type="ARBA" id="ARBA00008799"/>
    </source>
</evidence>
<dbReference type="OrthoDB" id="9815690at2"/>
<dbReference type="PANTHER" id="PTHR10788:SF106">
    <property type="entry name" value="BCDNA.GH08860"/>
    <property type="match status" value="1"/>
</dbReference>
<dbReference type="Pfam" id="PF00982">
    <property type="entry name" value="Glyco_transf_20"/>
    <property type="match status" value="1"/>
</dbReference>
<proteinExistence type="inferred from homology"/>
<name>A0A2T7G1R6_9RHOB</name>
<organism evidence="3 4">
    <name type="scientific">Thalassorhabdomicrobium marinisediminis</name>
    <dbReference type="NCBI Taxonomy" id="2170577"/>
    <lineage>
        <taxon>Bacteria</taxon>
        <taxon>Pseudomonadati</taxon>
        <taxon>Pseudomonadota</taxon>
        <taxon>Alphaproteobacteria</taxon>
        <taxon>Rhodobacterales</taxon>
        <taxon>Paracoccaceae</taxon>
        <taxon>Thalassorhabdomicrobium</taxon>
    </lineage>
</organism>
<gene>
    <name evidence="3" type="ORF">DC363_02295</name>
</gene>
<reference evidence="3 4" key="1">
    <citation type="submission" date="2018-04" db="EMBL/GenBank/DDBJ databases">
        <title>Pelagivirga bohaiensis gen. nov., sp. nov., a bacterium isolated from the Bohai Sea.</title>
        <authorList>
            <person name="Ji X."/>
        </authorList>
    </citation>
    <scope>NUCLEOTIDE SEQUENCE [LARGE SCALE GENOMIC DNA]</scope>
    <source>
        <strain evidence="3 4">BH-SD16</strain>
    </source>
</reference>
<comment type="caution">
    <text evidence="3">The sequence shown here is derived from an EMBL/GenBank/DDBJ whole genome shotgun (WGS) entry which is preliminary data.</text>
</comment>
<evidence type="ECO:0000313" key="3">
    <source>
        <dbReference type="EMBL" id="PVA08338.1"/>
    </source>
</evidence>
<dbReference type="PANTHER" id="PTHR10788">
    <property type="entry name" value="TREHALOSE-6-PHOSPHATE SYNTHASE"/>
    <property type="match status" value="1"/>
</dbReference>
<dbReference type="EMBL" id="QCYG01000001">
    <property type="protein sequence ID" value="PVA08338.1"/>
    <property type="molecule type" value="Genomic_DNA"/>
</dbReference>
<protein>
    <submittedName>
        <fullName evidence="3">Trehalose-6-phosphate synthase</fullName>
    </submittedName>
</protein>
<dbReference type="Proteomes" id="UP000244817">
    <property type="component" value="Unassembled WGS sequence"/>
</dbReference>
<keyword evidence="4" id="KW-1185">Reference proteome</keyword>
<dbReference type="GO" id="GO:0003825">
    <property type="term" value="F:alpha,alpha-trehalose-phosphate synthase (UDP-forming) activity"/>
    <property type="evidence" value="ECO:0007669"/>
    <property type="project" value="TreeGrafter"/>
</dbReference>
<dbReference type="InterPro" id="IPR001830">
    <property type="entry name" value="Glyco_trans_20"/>
</dbReference>
<accession>A0A2T7G1R6</accession>
<evidence type="ECO:0000256" key="2">
    <source>
        <dbReference type="SAM" id="MobiDB-lite"/>
    </source>
</evidence>
<dbReference type="Gene3D" id="3.40.50.2000">
    <property type="entry name" value="Glycogen Phosphorylase B"/>
    <property type="match status" value="2"/>
</dbReference>
<dbReference type="SUPFAM" id="SSF53756">
    <property type="entry name" value="UDP-Glycosyltransferase/glycogen phosphorylase"/>
    <property type="match status" value="1"/>
</dbReference>
<feature type="region of interest" description="Disordered" evidence="2">
    <location>
        <begin position="471"/>
        <end position="490"/>
    </location>
</feature>
<sequence length="490" mass="54062">MPNRLIVLSNRIPTDGPPSGGLVVALHELLAERGGLWIGSSGTFAETPGEELQPVPTVDGYDKATFDLTAQEHEDFYLGYANSVLWPLCHHRTDLLALDRRYAAAYDTVNARVARMLAKVIGPDDLVWVHDYHFLPIAYELRRLNVTARIGLFLHIPFPTSPDLMALPEQKEFFHWLAAFDLVGLQTEADVARCLSGFREQREGELLLNGRVKFGPRVFQVRSFPIGIDGAAFRDLAERDAPLDPLHLGKNTRLAIGVDRLDYSKGLPQRIKGFARWLETRKPGTDRATLLQITPPSREAVEAYQEITTELETLTGRTNGQFGEIDWTPVRLIENGVPREVLAPLYRRADLALVTPLADGMNLVAKEFVAAQDAEDPGVLILSNAAGAAEQMVDALIVNAHDADEISEAIERALTMPLTERKARHAALMKVVEDTDIATWGASYIDCLRTSGEGGGTSSRLQDLLSALKRGEQLQPAPVDLTPKTEEQAE</sequence>
<dbReference type="AlphaFoldDB" id="A0A2T7G1R6"/>